<name>A0A0F9PQ86_9ZZZZ</name>
<evidence type="ECO:0000313" key="2">
    <source>
        <dbReference type="EMBL" id="KKN33935.1"/>
    </source>
</evidence>
<dbReference type="EMBL" id="LAZR01002138">
    <property type="protein sequence ID" value="KKN33935.1"/>
    <property type="molecule type" value="Genomic_DNA"/>
</dbReference>
<comment type="caution">
    <text evidence="2">The sequence shown here is derived from an EMBL/GenBank/DDBJ whole genome shotgun (WGS) entry which is preliminary data.</text>
</comment>
<protein>
    <submittedName>
        <fullName evidence="2">Uncharacterized protein</fullName>
    </submittedName>
</protein>
<evidence type="ECO:0000256" key="1">
    <source>
        <dbReference type="SAM" id="MobiDB-lite"/>
    </source>
</evidence>
<proteinExistence type="predicted"/>
<feature type="compositionally biased region" description="Basic residues" evidence="1">
    <location>
        <begin position="122"/>
        <end position="136"/>
    </location>
</feature>
<feature type="region of interest" description="Disordered" evidence="1">
    <location>
        <begin position="1"/>
        <end position="136"/>
    </location>
</feature>
<gene>
    <name evidence="2" type="ORF">LCGC14_0798530</name>
</gene>
<reference evidence="2" key="1">
    <citation type="journal article" date="2015" name="Nature">
        <title>Complex archaea that bridge the gap between prokaryotes and eukaryotes.</title>
        <authorList>
            <person name="Spang A."/>
            <person name="Saw J.H."/>
            <person name="Jorgensen S.L."/>
            <person name="Zaremba-Niedzwiedzka K."/>
            <person name="Martijn J."/>
            <person name="Lind A.E."/>
            <person name="van Eijk R."/>
            <person name="Schleper C."/>
            <person name="Guy L."/>
            <person name="Ettema T.J."/>
        </authorList>
    </citation>
    <scope>NUCLEOTIDE SEQUENCE</scope>
</reference>
<organism evidence="2">
    <name type="scientific">marine sediment metagenome</name>
    <dbReference type="NCBI Taxonomy" id="412755"/>
    <lineage>
        <taxon>unclassified sequences</taxon>
        <taxon>metagenomes</taxon>
        <taxon>ecological metagenomes</taxon>
    </lineage>
</organism>
<dbReference type="AlphaFoldDB" id="A0A0F9PQ86"/>
<feature type="compositionally biased region" description="Basic residues" evidence="1">
    <location>
        <begin position="33"/>
        <end position="88"/>
    </location>
</feature>
<sequence>EFRTMPEAAAAAEAAGVPHTHVCKDGTGYKLCAPKKKKAKKKATKKRRARKATTKKKATRRRTKKRTTKKAPRKKRAPKKKAKSKRKAGPWGLSATGSTPKAKFFRAQKRAGASPAQAKARWNFKRGAKKRARKRR</sequence>
<accession>A0A0F9PQ86</accession>
<feature type="non-terminal residue" evidence="2">
    <location>
        <position position="1"/>
    </location>
</feature>